<dbReference type="KEGG" id="eaz:JHT90_07355"/>
<dbReference type="PROSITE" id="PS00217">
    <property type="entry name" value="SUGAR_TRANSPORT_2"/>
    <property type="match status" value="1"/>
</dbReference>
<dbReference type="InterPro" id="IPR036259">
    <property type="entry name" value="MFS_trans_sf"/>
</dbReference>
<dbReference type="RefSeq" id="WP_201095628.1">
    <property type="nucleotide sequence ID" value="NZ_CP067393.1"/>
</dbReference>
<evidence type="ECO:0000313" key="7">
    <source>
        <dbReference type="EMBL" id="QQP87051.1"/>
    </source>
</evidence>
<dbReference type="AlphaFoldDB" id="A0A974RY86"/>
<dbReference type="GO" id="GO:0046943">
    <property type="term" value="F:carboxylic acid transmembrane transporter activity"/>
    <property type="evidence" value="ECO:0007669"/>
    <property type="project" value="TreeGrafter"/>
</dbReference>
<dbReference type="InterPro" id="IPR020846">
    <property type="entry name" value="MFS_dom"/>
</dbReference>
<name>A0A974RY86_9GAMM</name>
<protein>
    <submittedName>
        <fullName evidence="7">MFS transporter</fullName>
    </submittedName>
</protein>
<evidence type="ECO:0000256" key="5">
    <source>
        <dbReference type="SAM" id="Phobius"/>
    </source>
</evidence>
<feature type="transmembrane region" description="Helical" evidence="5">
    <location>
        <begin position="366"/>
        <end position="389"/>
    </location>
</feature>
<feature type="transmembrane region" description="Helical" evidence="5">
    <location>
        <begin position="213"/>
        <end position="229"/>
    </location>
</feature>
<evidence type="ECO:0000313" key="8">
    <source>
        <dbReference type="Proteomes" id="UP000595278"/>
    </source>
</evidence>
<keyword evidence="8" id="KW-1185">Reference proteome</keyword>
<sequence>MTQWTAKQKNAVFAAVTSWTLDAFDFFILVFVLKDIAASFNVTVQEVSLAVFLTLAVRPIGALIFGRMAEKIGRKPVLIINIVIFSILEAASAFAPTLFIFITIRCVYGIAMGGIWGVASSLALETAPKESRGFVSGLFQAGYPAGYLIAAIVYGLLFSLIGWEKLFIIGSLPILLAVFIWFKVEESPVWLTSKNEHKTNVPLLPIVKKHWKLCLYAILLMTCFNFFSHGTQDVYPTFLEKQHGFEPHVVSIIAICYNIASILGGILFGSLSAKIGRRKAIIIAALLSLPAIPLWAFATSSIMLGIGAFFMQFMVQGAWGVVPVYLNELMPENTRAVLPGFIYQLGNLLASVNLTLQVYIANQTGGNYGIALAVVAGSAAIIISLFMFFSSDRVIKQ</sequence>
<accession>A0A974RY86</accession>
<comment type="subcellular location">
    <subcellularLocation>
        <location evidence="1">Membrane</location>
        <topology evidence="1">Multi-pass membrane protein</topology>
    </subcellularLocation>
</comment>
<evidence type="ECO:0000256" key="1">
    <source>
        <dbReference type="ARBA" id="ARBA00004141"/>
    </source>
</evidence>
<dbReference type="PANTHER" id="PTHR23508">
    <property type="entry name" value="CARBOXYLIC ACID TRANSPORTER PROTEIN HOMOLOG"/>
    <property type="match status" value="1"/>
</dbReference>
<feature type="transmembrane region" description="Helical" evidence="5">
    <location>
        <begin position="167"/>
        <end position="184"/>
    </location>
</feature>
<dbReference type="InterPro" id="IPR011701">
    <property type="entry name" value="MFS"/>
</dbReference>
<dbReference type="InterPro" id="IPR005828">
    <property type="entry name" value="MFS_sugar_transport-like"/>
</dbReference>
<gene>
    <name evidence="7" type="ORF">JHT90_07355</name>
</gene>
<evidence type="ECO:0000256" key="2">
    <source>
        <dbReference type="ARBA" id="ARBA00022692"/>
    </source>
</evidence>
<dbReference type="CDD" id="cd17316">
    <property type="entry name" value="MFS_SV2_like"/>
    <property type="match status" value="1"/>
</dbReference>
<evidence type="ECO:0000256" key="4">
    <source>
        <dbReference type="ARBA" id="ARBA00023136"/>
    </source>
</evidence>
<dbReference type="InterPro" id="IPR005829">
    <property type="entry name" value="Sugar_transporter_CS"/>
</dbReference>
<dbReference type="PROSITE" id="PS50850">
    <property type="entry name" value="MFS"/>
    <property type="match status" value="1"/>
</dbReference>
<reference evidence="7 8" key="1">
    <citation type="submission" date="2021-01" db="EMBL/GenBank/DDBJ databases">
        <title>Entomomonas sp. F2A isolated from a house cricket (Acheta domesticus).</title>
        <authorList>
            <person name="Spergser J."/>
            <person name="Busse H.-J."/>
        </authorList>
    </citation>
    <scope>NUCLEOTIDE SEQUENCE [LARGE SCALE GENOMIC DNA]</scope>
    <source>
        <strain evidence="7 8">F2A</strain>
    </source>
</reference>
<feature type="transmembrane region" description="Helical" evidence="5">
    <location>
        <begin position="78"/>
        <end position="101"/>
    </location>
</feature>
<dbReference type="Proteomes" id="UP000595278">
    <property type="component" value="Chromosome"/>
</dbReference>
<feature type="transmembrane region" description="Helical" evidence="5">
    <location>
        <begin position="107"/>
        <end position="124"/>
    </location>
</feature>
<dbReference type="PANTHER" id="PTHR23508:SF10">
    <property type="entry name" value="CARBOXYLIC ACID TRANSPORTER PROTEIN HOMOLOG"/>
    <property type="match status" value="1"/>
</dbReference>
<dbReference type="Gene3D" id="1.20.1250.20">
    <property type="entry name" value="MFS general substrate transporter like domains"/>
    <property type="match status" value="2"/>
</dbReference>
<evidence type="ECO:0000259" key="6">
    <source>
        <dbReference type="PROSITE" id="PS50850"/>
    </source>
</evidence>
<feature type="transmembrane region" description="Helical" evidence="5">
    <location>
        <begin position="280"/>
        <end position="298"/>
    </location>
</feature>
<dbReference type="SUPFAM" id="SSF103473">
    <property type="entry name" value="MFS general substrate transporter"/>
    <property type="match status" value="1"/>
</dbReference>
<dbReference type="GO" id="GO:0005886">
    <property type="term" value="C:plasma membrane"/>
    <property type="evidence" value="ECO:0007669"/>
    <property type="project" value="TreeGrafter"/>
</dbReference>
<feature type="transmembrane region" description="Helical" evidence="5">
    <location>
        <begin position="304"/>
        <end position="326"/>
    </location>
</feature>
<dbReference type="Pfam" id="PF07690">
    <property type="entry name" value="MFS_1"/>
    <property type="match status" value="1"/>
</dbReference>
<feature type="transmembrane region" description="Helical" evidence="5">
    <location>
        <begin position="249"/>
        <end position="268"/>
    </location>
</feature>
<keyword evidence="3 5" id="KW-1133">Transmembrane helix</keyword>
<organism evidence="7 8">
    <name type="scientific">Entomomonas asaccharolytica</name>
    <dbReference type="NCBI Taxonomy" id="2785331"/>
    <lineage>
        <taxon>Bacteria</taxon>
        <taxon>Pseudomonadati</taxon>
        <taxon>Pseudomonadota</taxon>
        <taxon>Gammaproteobacteria</taxon>
        <taxon>Pseudomonadales</taxon>
        <taxon>Pseudomonadaceae</taxon>
        <taxon>Entomomonas</taxon>
    </lineage>
</organism>
<feature type="transmembrane region" description="Helical" evidence="5">
    <location>
        <begin position="12"/>
        <end position="32"/>
    </location>
</feature>
<feature type="transmembrane region" description="Helical" evidence="5">
    <location>
        <begin position="338"/>
        <end position="360"/>
    </location>
</feature>
<dbReference type="Pfam" id="PF00083">
    <property type="entry name" value="Sugar_tr"/>
    <property type="match status" value="1"/>
</dbReference>
<keyword evidence="4 5" id="KW-0472">Membrane</keyword>
<proteinExistence type="predicted"/>
<dbReference type="EMBL" id="CP067393">
    <property type="protein sequence ID" value="QQP87051.1"/>
    <property type="molecule type" value="Genomic_DNA"/>
</dbReference>
<keyword evidence="2 5" id="KW-0812">Transmembrane</keyword>
<feature type="domain" description="Major facilitator superfamily (MFS) profile" evidence="6">
    <location>
        <begin position="11"/>
        <end position="395"/>
    </location>
</feature>
<feature type="transmembrane region" description="Helical" evidence="5">
    <location>
        <begin position="47"/>
        <end position="66"/>
    </location>
</feature>
<evidence type="ECO:0000256" key="3">
    <source>
        <dbReference type="ARBA" id="ARBA00022989"/>
    </source>
</evidence>